<protein>
    <recommendedName>
        <fullName evidence="1">DUF4935 domain-containing protein</fullName>
    </recommendedName>
</protein>
<gene>
    <name evidence="2" type="ORF">FL622_13780</name>
</gene>
<evidence type="ECO:0000259" key="1">
    <source>
        <dbReference type="Pfam" id="PF16289"/>
    </source>
</evidence>
<comment type="caution">
    <text evidence="2">The sequence shown here is derived from an EMBL/GenBank/DDBJ whole genome shotgun (WGS) entry which is preliminary data.</text>
</comment>
<dbReference type="AlphaFoldDB" id="A0A550J7Y2"/>
<reference evidence="2 3" key="1">
    <citation type="submission" date="2019-07" db="EMBL/GenBank/DDBJ databases">
        <title>Insights of Desulfuromonas acetexigens electromicrobiology.</title>
        <authorList>
            <person name="Katuri K."/>
            <person name="Sapireddy V."/>
            <person name="Shaw D.R."/>
            <person name="Saikaly P."/>
        </authorList>
    </citation>
    <scope>NUCLEOTIDE SEQUENCE [LARGE SCALE GENOMIC DNA]</scope>
    <source>
        <strain evidence="2 3">2873</strain>
    </source>
</reference>
<sequence>MTGFETINVFIDTSIFIKMNFFYGHPAFVALRESVNQGRIRILLTDVTIEEVKANIREETTAAIQAIKKSRNQAKIFKNLGDTYSPVFKDPNFESITEEIIKQFEAFSAEVGAVVVPVDRAITKEVFTLYFNSALPFREGKKKSEFPDAFVLSALNDWADEEGQQLYVVSNDKDMKGIEDSFKNLIAKGSLEQCLNDVTFYFEKLAPLAEELLHKNEREILERIKEDFGLLGFVLDDQDGEVYDVTVDSVGELSVSLLALTPPSEGQTGKAHVEITTTVDYAADVEYDNLDTASYDSEDKVLIPWEKVSKTVEDSEIVQVDLTFTFEIEDPHDFEIDEFRIQTPTDVYVSADEDDGWPHK</sequence>
<dbReference type="InterPro" id="IPR032557">
    <property type="entry name" value="DUF4935"/>
</dbReference>
<dbReference type="RefSeq" id="WP_092053844.1">
    <property type="nucleotide sequence ID" value="NZ_FOJJ01000003.1"/>
</dbReference>
<dbReference type="OrthoDB" id="9766796at2"/>
<organism evidence="2 3">
    <name type="scientific">Trichloromonas acetexigens</name>
    <dbReference type="NCBI Taxonomy" id="38815"/>
    <lineage>
        <taxon>Bacteria</taxon>
        <taxon>Pseudomonadati</taxon>
        <taxon>Thermodesulfobacteriota</taxon>
        <taxon>Desulfuromonadia</taxon>
        <taxon>Desulfuromonadales</taxon>
        <taxon>Trichloromonadaceae</taxon>
        <taxon>Trichloromonas</taxon>
    </lineage>
</organism>
<accession>A0A550J7Y2</accession>
<evidence type="ECO:0000313" key="2">
    <source>
        <dbReference type="EMBL" id="TRO79334.1"/>
    </source>
</evidence>
<feature type="domain" description="DUF4935" evidence="1">
    <location>
        <begin position="9"/>
        <end position="175"/>
    </location>
</feature>
<name>A0A550J7Y2_9BACT</name>
<dbReference type="Pfam" id="PF16289">
    <property type="entry name" value="PIN_12"/>
    <property type="match status" value="1"/>
</dbReference>
<dbReference type="EMBL" id="VJVV01000011">
    <property type="protein sequence ID" value="TRO79334.1"/>
    <property type="molecule type" value="Genomic_DNA"/>
</dbReference>
<keyword evidence="3" id="KW-1185">Reference proteome</keyword>
<dbReference type="Proteomes" id="UP000317155">
    <property type="component" value="Unassembled WGS sequence"/>
</dbReference>
<proteinExistence type="predicted"/>
<evidence type="ECO:0000313" key="3">
    <source>
        <dbReference type="Proteomes" id="UP000317155"/>
    </source>
</evidence>